<dbReference type="Pfam" id="PF22190">
    <property type="entry name" value="TTHA0829-like_ACT"/>
    <property type="match status" value="1"/>
</dbReference>
<evidence type="ECO:0000313" key="4">
    <source>
        <dbReference type="EMBL" id="MFB9992754.1"/>
    </source>
</evidence>
<dbReference type="SUPFAM" id="SSF54631">
    <property type="entry name" value="CBS-domain pair"/>
    <property type="match status" value="1"/>
</dbReference>
<keyword evidence="2" id="KW-0129">CBS domain</keyword>
<accession>A0ABV6AZ20</accession>
<dbReference type="EMBL" id="JBHLYR010000038">
    <property type="protein sequence ID" value="MFB9992754.1"/>
    <property type="molecule type" value="Genomic_DNA"/>
</dbReference>
<dbReference type="Gene3D" id="3.10.580.10">
    <property type="entry name" value="CBS-domain"/>
    <property type="match status" value="1"/>
</dbReference>
<dbReference type="InterPro" id="IPR046342">
    <property type="entry name" value="CBS_dom_sf"/>
</dbReference>
<protein>
    <submittedName>
        <fullName evidence="4">CBS and ACT domain-containing protein</fullName>
    </submittedName>
</protein>
<dbReference type="Proteomes" id="UP001589733">
    <property type="component" value="Unassembled WGS sequence"/>
</dbReference>
<dbReference type="InterPro" id="IPR000644">
    <property type="entry name" value="CBS_dom"/>
</dbReference>
<sequence length="209" mass="23178">MLVRDWMTPDPITVLPDTPVMDALKILKERGFRRLPVMQDGQLIGITTRKDLKDAMPSKATTLSVWELNYLLSKLTVSEMMARPVITASEGEYMEDAALRMQEHAVGGLPVLDDFGQLCGIITITDVLRAFTNIMGLREGGKRLTLDMPDVPGSLERATQAIQPSNIISVATYHKDAEAGRRRFVMRVTGEGVRDVRARVRAVGIDVLD</sequence>
<evidence type="ECO:0000256" key="1">
    <source>
        <dbReference type="ARBA" id="ARBA00022737"/>
    </source>
</evidence>
<keyword evidence="5" id="KW-1185">Reference proteome</keyword>
<organism evidence="4 5">
    <name type="scientific">Deinococcus oregonensis</name>
    <dbReference type="NCBI Taxonomy" id="1805970"/>
    <lineage>
        <taxon>Bacteria</taxon>
        <taxon>Thermotogati</taxon>
        <taxon>Deinococcota</taxon>
        <taxon>Deinococci</taxon>
        <taxon>Deinococcales</taxon>
        <taxon>Deinococcaceae</taxon>
        <taxon>Deinococcus</taxon>
    </lineage>
</organism>
<dbReference type="CDD" id="cd04584">
    <property type="entry name" value="CBS_pair_AcuB_like"/>
    <property type="match status" value="1"/>
</dbReference>
<comment type="caution">
    <text evidence="4">The sequence shown here is derived from an EMBL/GenBank/DDBJ whole genome shotgun (WGS) entry which is preliminary data.</text>
</comment>
<dbReference type="PANTHER" id="PTHR48108">
    <property type="entry name" value="CBS DOMAIN-CONTAINING PROTEIN CBSX2, CHLOROPLASTIC"/>
    <property type="match status" value="1"/>
</dbReference>
<dbReference type="PROSITE" id="PS51371">
    <property type="entry name" value="CBS"/>
    <property type="match status" value="2"/>
</dbReference>
<name>A0ABV6AZ20_9DEIO</name>
<dbReference type="SMART" id="SM00116">
    <property type="entry name" value="CBS"/>
    <property type="match status" value="2"/>
</dbReference>
<proteinExistence type="predicted"/>
<feature type="domain" description="CBS" evidence="3">
    <location>
        <begin position="7"/>
        <end position="63"/>
    </location>
</feature>
<gene>
    <name evidence="4" type="ORF">ACFFLM_12330</name>
</gene>
<evidence type="ECO:0000259" key="3">
    <source>
        <dbReference type="PROSITE" id="PS51371"/>
    </source>
</evidence>
<dbReference type="RefSeq" id="WP_380010253.1">
    <property type="nucleotide sequence ID" value="NZ_JBHLYR010000038.1"/>
</dbReference>
<dbReference type="InterPro" id="IPR051462">
    <property type="entry name" value="CBS_domain-containing"/>
</dbReference>
<reference evidence="4 5" key="1">
    <citation type="submission" date="2024-09" db="EMBL/GenBank/DDBJ databases">
        <authorList>
            <person name="Sun Q."/>
            <person name="Mori K."/>
        </authorList>
    </citation>
    <scope>NUCLEOTIDE SEQUENCE [LARGE SCALE GENOMIC DNA]</scope>
    <source>
        <strain evidence="4 5">JCM 13503</strain>
    </source>
</reference>
<evidence type="ECO:0000256" key="2">
    <source>
        <dbReference type="PROSITE-ProRule" id="PRU00703"/>
    </source>
</evidence>
<evidence type="ECO:0000313" key="5">
    <source>
        <dbReference type="Proteomes" id="UP001589733"/>
    </source>
</evidence>
<keyword evidence="1" id="KW-0677">Repeat</keyword>
<dbReference type="Pfam" id="PF00571">
    <property type="entry name" value="CBS"/>
    <property type="match status" value="2"/>
</dbReference>
<dbReference type="PANTHER" id="PTHR48108:SF26">
    <property type="entry name" value="CBS DOMAIN-CONTAINING PROTEIN DDB_G0289609"/>
    <property type="match status" value="1"/>
</dbReference>
<feature type="domain" description="CBS" evidence="3">
    <location>
        <begin position="81"/>
        <end position="139"/>
    </location>
</feature>